<dbReference type="PROSITE" id="PS01127">
    <property type="entry name" value="EF_TS_2"/>
    <property type="match status" value="1"/>
</dbReference>
<dbReference type="FunFam" id="1.10.286.20:FF:000001">
    <property type="entry name" value="Elongation factor Ts"/>
    <property type="match status" value="1"/>
</dbReference>
<evidence type="ECO:0000256" key="1">
    <source>
        <dbReference type="ARBA" id="ARBA00005532"/>
    </source>
</evidence>
<dbReference type="GO" id="GO:0003746">
    <property type="term" value="F:translation elongation factor activity"/>
    <property type="evidence" value="ECO:0007669"/>
    <property type="project" value="UniProtKB-UniRule"/>
</dbReference>
<evidence type="ECO:0000256" key="8">
    <source>
        <dbReference type="RuleBase" id="RU000643"/>
    </source>
</evidence>
<sequence>MWCEYLKKENKMTKITAAQVKELRDKTSVGMMDAKKALVAADGDMQKAIDELREKGVAKAAKKSSRIAAEGLAAIKIAGNAAAMVEVNSETDFVASNEKFTTLVDQIAQALVEQQPADLTAAQQLKLANGDTIAAAITNLTAVIGEKITLRRFKIVTKTATQNFGSYLHNGGQVASLVVLEGADEATAHDVAMHVAAINPEYLQRDQVDAAVLDHQKEIFTQETLNEGKPEKIVPKIVEGRLNKYLSEICLADQDFVKDPDQTVSHYVASKGGQLVNFVRYEVGEGIEKRQDNFVDEVMGQIK</sequence>
<evidence type="ECO:0000259" key="9">
    <source>
        <dbReference type="Pfam" id="PF00889"/>
    </source>
</evidence>
<dbReference type="Gene3D" id="1.10.286.20">
    <property type="match status" value="1"/>
</dbReference>
<dbReference type="SUPFAM" id="SSF46934">
    <property type="entry name" value="UBA-like"/>
    <property type="match status" value="1"/>
</dbReference>
<keyword evidence="3 6" id="KW-0251">Elongation factor</keyword>
<dbReference type="SUPFAM" id="SSF54713">
    <property type="entry name" value="Elongation factor Ts (EF-Ts), dimerisation domain"/>
    <property type="match status" value="2"/>
</dbReference>
<dbReference type="GO" id="GO:0005737">
    <property type="term" value="C:cytoplasm"/>
    <property type="evidence" value="ECO:0007669"/>
    <property type="project" value="UniProtKB-SubCell"/>
</dbReference>
<dbReference type="PROSITE" id="PS01126">
    <property type="entry name" value="EF_TS_1"/>
    <property type="match status" value="1"/>
</dbReference>
<protein>
    <recommendedName>
        <fullName evidence="2 6">Elongation factor Ts</fullName>
        <shortName evidence="6">EF-Ts</shortName>
    </recommendedName>
</protein>
<dbReference type="InterPro" id="IPR009060">
    <property type="entry name" value="UBA-like_sf"/>
</dbReference>
<dbReference type="HAMAP" id="MF_00050">
    <property type="entry name" value="EF_Ts"/>
    <property type="match status" value="1"/>
</dbReference>
<evidence type="ECO:0000256" key="4">
    <source>
        <dbReference type="ARBA" id="ARBA00022917"/>
    </source>
</evidence>
<comment type="subcellular location">
    <subcellularLocation>
        <location evidence="6 8">Cytoplasm</location>
    </subcellularLocation>
</comment>
<accession>V5T7B9</accession>
<dbReference type="NCBIfam" id="TIGR00116">
    <property type="entry name" value="tsf"/>
    <property type="match status" value="1"/>
</dbReference>
<dbReference type="CDD" id="cd14275">
    <property type="entry name" value="UBA_EF-Ts"/>
    <property type="match status" value="1"/>
</dbReference>
<reference evidence="10" key="1">
    <citation type="journal article" date="2013" name="BMC Microbiol.">
        <title>Proteins of novel lactic acid bacteria from Apis mellifera mellifera: an insight into the production of known extra-cellular proteins during microbial stress.</title>
        <authorList>
            <person name="Butler E."/>
            <person name="Alsterfjord M."/>
            <person name="Olofsson T.C."/>
            <person name="Karlsson C."/>
            <person name="Malmstrom J."/>
            <person name="Vasquez A."/>
        </authorList>
    </citation>
    <scope>NUCLEOTIDE SEQUENCE</scope>
    <source>
        <strain evidence="10">Bin4N</strain>
    </source>
</reference>
<dbReference type="Pfam" id="PF00889">
    <property type="entry name" value="EF_TS"/>
    <property type="match status" value="1"/>
</dbReference>
<evidence type="ECO:0000256" key="3">
    <source>
        <dbReference type="ARBA" id="ARBA00022768"/>
    </source>
</evidence>
<gene>
    <name evidence="6" type="primary">tsf</name>
</gene>
<feature type="domain" description="Translation elongation factor EFTs/EF1B dimerisation" evidence="9">
    <location>
        <begin position="82"/>
        <end position="285"/>
    </location>
</feature>
<dbReference type="EMBL" id="KC776094">
    <property type="protein sequence ID" value="AHB59785.1"/>
    <property type="molecule type" value="Genomic_DNA"/>
</dbReference>
<proteinExistence type="inferred from homology"/>
<organism evidence="10">
    <name type="scientific">Bombilactobacillus mellifer</name>
    <dbReference type="NCBI Taxonomy" id="1218492"/>
    <lineage>
        <taxon>Bacteria</taxon>
        <taxon>Bacillati</taxon>
        <taxon>Bacillota</taxon>
        <taxon>Bacilli</taxon>
        <taxon>Lactobacillales</taxon>
        <taxon>Lactobacillaceae</taxon>
        <taxon>Bombilactobacillus</taxon>
    </lineage>
</organism>
<dbReference type="InterPro" id="IPR014039">
    <property type="entry name" value="Transl_elong_EFTs/EF1B_dimer"/>
</dbReference>
<evidence type="ECO:0000256" key="2">
    <source>
        <dbReference type="ARBA" id="ARBA00016956"/>
    </source>
</evidence>
<dbReference type="FunFam" id="1.10.8.10:FF:000001">
    <property type="entry name" value="Elongation factor Ts"/>
    <property type="match status" value="1"/>
</dbReference>
<dbReference type="PANTHER" id="PTHR11741:SF0">
    <property type="entry name" value="ELONGATION FACTOR TS, MITOCHONDRIAL"/>
    <property type="match status" value="1"/>
</dbReference>
<comment type="function">
    <text evidence="5 6 7">Associates with the EF-Tu.GDP complex and induces the exchange of GDP to GTP. It remains bound to the aminoacyl-tRNA.EF-Tu.GTP complex up to the GTP hydrolysis stage on the ribosome.</text>
</comment>
<evidence type="ECO:0000256" key="7">
    <source>
        <dbReference type="RuleBase" id="RU000642"/>
    </source>
</evidence>
<dbReference type="PANTHER" id="PTHR11741">
    <property type="entry name" value="ELONGATION FACTOR TS"/>
    <property type="match status" value="1"/>
</dbReference>
<evidence type="ECO:0000313" key="10">
    <source>
        <dbReference type="EMBL" id="AHB59785.1"/>
    </source>
</evidence>
<dbReference type="InterPro" id="IPR018101">
    <property type="entry name" value="Transl_elong_Ts_CS"/>
</dbReference>
<keyword evidence="6" id="KW-0963">Cytoplasm</keyword>
<dbReference type="InterPro" id="IPR001816">
    <property type="entry name" value="Transl_elong_EFTs/EF1B"/>
</dbReference>
<keyword evidence="4 6" id="KW-0648">Protein biosynthesis</keyword>
<dbReference type="Gene3D" id="1.10.8.10">
    <property type="entry name" value="DNA helicase RuvA subunit, C-terminal domain"/>
    <property type="match status" value="1"/>
</dbReference>
<evidence type="ECO:0000256" key="6">
    <source>
        <dbReference type="HAMAP-Rule" id="MF_00050"/>
    </source>
</evidence>
<dbReference type="Gene3D" id="3.30.479.20">
    <property type="entry name" value="Elongation factor Ts, dimerisation domain"/>
    <property type="match status" value="2"/>
</dbReference>
<evidence type="ECO:0000256" key="5">
    <source>
        <dbReference type="ARBA" id="ARBA00025453"/>
    </source>
</evidence>
<dbReference type="AlphaFoldDB" id="V5T7B9"/>
<name>V5T7B9_9LACO</name>
<comment type="similarity">
    <text evidence="1 6 7">Belongs to the EF-Ts family.</text>
</comment>
<dbReference type="InterPro" id="IPR036402">
    <property type="entry name" value="EF-Ts_dimer_sf"/>
</dbReference>
<feature type="region of interest" description="Involved in Mg(2+) ion dislocation from EF-Tu" evidence="6">
    <location>
        <begin position="91"/>
        <end position="94"/>
    </location>
</feature>